<dbReference type="AlphaFoldDB" id="A0A402AKT4"/>
<reference evidence="4" key="1">
    <citation type="submission" date="2018-12" db="EMBL/GenBank/DDBJ databases">
        <title>Tengunoibacter tsumagoiensis gen. nov., sp. nov., Dictyobacter kobayashii sp. nov., D. alpinus sp. nov., and D. joshuensis sp. nov. and description of Dictyobacteraceae fam. nov. within the order Ktedonobacterales isolated from Tengu-no-mugimeshi.</title>
        <authorList>
            <person name="Wang C.M."/>
            <person name="Zheng Y."/>
            <person name="Sakai Y."/>
            <person name="Toyoda A."/>
            <person name="Minakuchi Y."/>
            <person name="Abe K."/>
            <person name="Yokota A."/>
            <person name="Yabe S."/>
        </authorList>
    </citation>
    <scope>NUCLEOTIDE SEQUENCE [LARGE SCALE GENOMIC DNA]</scope>
    <source>
        <strain evidence="4">Uno11</strain>
    </source>
</reference>
<dbReference type="OrthoDB" id="9785724at2"/>
<keyword evidence="1" id="KW-0378">Hydrolase</keyword>
<evidence type="ECO:0000313" key="4">
    <source>
        <dbReference type="Proteomes" id="UP000287188"/>
    </source>
</evidence>
<dbReference type="InterPro" id="IPR036380">
    <property type="entry name" value="Isochorismatase-like_sf"/>
</dbReference>
<dbReference type="RefSeq" id="WP_126551557.1">
    <property type="nucleotide sequence ID" value="NZ_BIFS01000001.1"/>
</dbReference>
<protein>
    <submittedName>
        <fullName evidence="3">Isochorismatase</fullName>
    </submittedName>
</protein>
<dbReference type="SUPFAM" id="SSF52499">
    <property type="entry name" value="Isochorismatase-like hydrolases"/>
    <property type="match status" value="1"/>
</dbReference>
<evidence type="ECO:0000313" key="3">
    <source>
        <dbReference type="EMBL" id="GCE19737.1"/>
    </source>
</evidence>
<proteinExistence type="predicted"/>
<dbReference type="InterPro" id="IPR050272">
    <property type="entry name" value="Isochorismatase-like_hydrls"/>
</dbReference>
<dbReference type="PANTHER" id="PTHR43540:SF14">
    <property type="entry name" value="ISOCHORISMATASE"/>
    <property type="match status" value="1"/>
</dbReference>
<dbReference type="CDD" id="cd01014">
    <property type="entry name" value="nicotinamidase_related"/>
    <property type="match status" value="1"/>
</dbReference>
<evidence type="ECO:0000259" key="2">
    <source>
        <dbReference type="Pfam" id="PF00857"/>
    </source>
</evidence>
<organism evidence="3 4">
    <name type="scientific">Dictyobacter kobayashii</name>
    <dbReference type="NCBI Taxonomy" id="2014872"/>
    <lineage>
        <taxon>Bacteria</taxon>
        <taxon>Bacillati</taxon>
        <taxon>Chloroflexota</taxon>
        <taxon>Ktedonobacteria</taxon>
        <taxon>Ktedonobacterales</taxon>
        <taxon>Dictyobacteraceae</taxon>
        <taxon>Dictyobacter</taxon>
    </lineage>
</organism>
<gene>
    <name evidence="3" type="ORF">KDK_35370</name>
</gene>
<sequence length="178" mass="19530">MDKDTALIIIDIQVGMIDADSAHHTEALNNMQTLLNRARAAAIPVIYVQHDGPEGHGLEVGSARWHIHPAIAPLPGEVIINKRASDSFYDTNLQQTLKDYSARRLVVAGGQTQYCVDTTVRRATTFGYNVTLVSDAHVTFDTELLNEAQIVAFYNHTLDGFASDDAEIIVRPTSTVLN</sequence>
<feature type="domain" description="Isochorismatase-like" evidence="2">
    <location>
        <begin position="5"/>
        <end position="151"/>
    </location>
</feature>
<dbReference type="InterPro" id="IPR000868">
    <property type="entry name" value="Isochorismatase-like_dom"/>
</dbReference>
<dbReference type="Proteomes" id="UP000287188">
    <property type="component" value="Unassembled WGS sequence"/>
</dbReference>
<accession>A0A402AKT4</accession>
<dbReference type="EMBL" id="BIFS01000001">
    <property type="protein sequence ID" value="GCE19737.1"/>
    <property type="molecule type" value="Genomic_DNA"/>
</dbReference>
<comment type="caution">
    <text evidence="3">The sequence shown here is derived from an EMBL/GenBank/DDBJ whole genome shotgun (WGS) entry which is preliminary data.</text>
</comment>
<dbReference type="Pfam" id="PF00857">
    <property type="entry name" value="Isochorismatase"/>
    <property type="match status" value="1"/>
</dbReference>
<evidence type="ECO:0000256" key="1">
    <source>
        <dbReference type="ARBA" id="ARBA00022801"/>
    </source>
</evidence>
<keyword evidence="4" id="KW-1185">Reference proteome</keyword>
<name>A0A402AKT4_9CHLR</name>
<dbReference type="PANTHER" id="PTHR43540">
    <property type="entry name" value="PEROXYUREIDOACRYLATE/UREIDOACRYLATE AMIDOHYDROLASE-RELATED"/>
    <property type="match status" value="1"/>
</dbReference>
<dbReference type="Gene3D" id="3.40.50.850">
    <property type="entry name" value="Isochorismatase-like"/>
    <property type="match status" value="1"/>
</dbReference>
<dbReference type="GO" id="GO:0016787">
    <property type="term" value="F:hydrolase activity"/>
    <property type="evidence" value="ECO:0007669"/>
    <property type="project" value="UniProtKB-KW"/>
</dbReference>